<evidence type="ECO:0000256" key="1">
    <source>
        <dbReference type="ARBA" id="ARBA00032741"/>
    </source>
</evidence>
<evidence type="ECO:0000313" key="6">
    <source>
        <dbReference type="Proteomes" id="UP000230423"/>
    </source>
</evidence>
<name>A0A2G9TPE2_TELCI</name>
<dbReference type="InterPro" id="IPR045334">
    <property type="entry name" value="INTS3"/>
</dbReference>
<feature type="non-terminal residue" evidence="5">
    <location>
        <position position="1"/>
    </location>
</feature>
<dbReference type="InterPro" id="IPR019333">
    <property type="entry name" value="INTS3_N"/>
</dbReference>
<evidence type="ECO:0000256" key="2">
    <source>
        <dbReference type="ARBA" id="ARBA00054331"/>
    </source>
</evidence>
<comment type="function">
    <text evidence="2">Component of the integrator complex, a multiprotein complex that terminates RNA polymerase II (Pol II) transcription in the promoter-proximal region of genes. The integrator complex provides a quality checkpoint during transcription elongation by driving premature transcription termination of transcripts that are unfavorably configured for transcriptional elongation: the complex terminates transcription by (1) catalyzing dephosphorylation of the C-terminal domain (CTD) of Pol II subunit Polr2A/Rbp1 and Spt5, and (2) degrading the exiting nascent RNA transcript via endonuclease activity. The integrator complex is also involved in the 3'-end processing of the U7 snRNA, and also the spliceosomal snRNAs U1, U2, U4 and U5.</text>
</comment>
<sequence>IENVIMNLVRNINGSVEWNNKLRHAHAIASILNENEAWVMGLKQGTFMLLNVLTTFGHLIVDIPSGGPFENVRAAMIQSVVFIIRNRFGDACILGRELLLVLMRLSKVPTINAIWVDLIASPSKFGLNDGIEDLFRQSANFYGVRLSAEMTKKIEFIICQCKPSTQDKHFEWFSNSFFRGPDGLSLRAEAIRYVLYFFKPDMPSHVLDARSHFLYYLLTSFPPNTDIEQQWCKTVLWFDWLTYDAHTLVQFIEPVMGMIRQALANLPSKASSMLEYICKSIAFIYPPRTELFRKCANDAMQAVHEYYGGNLMGILDSPRIDRTVRELVRETFAEYFARNTSLPSPVAAPPVPAPAAPAAPVAVQPPLATR</sequence>
<dbReference type="Proteomes" id="UP000230423">
    <property type="component" value="Unassembled WGS sequence"/>
</dbReference>
<dbReference type="Pfam" id="PF10189">
    <property type="entry name" value="Ints3_N"/>
    <property type="match status" value="1"/>
</dbReference>
<dbReference type="PANTHER" id="PTHR13587:SF7">
    <property type="entry name" value="INTEGRATOR COMPLEX SUBUNIT 3"/>
    <property type="match status" value="1"/>
</dbReference>
<proteinExistence type="predicted"/>
<feature type="compositionally biased region" description="Pro residues" evidence="3">
    <location>
        <begin position="348"/>
        <end position="357"/>
    </location>
</feature>
<protein>
    <recommendedName>
        <fullName evidence="1">SOSS complex subunit A homolog</fullName>
    </recommendedName>
</protein>
<feature type="domain" description="Integrator complex subunit 3 N-terminal" evidence="4">
    <location>
        <begin position="1"/>
        <end position="330"/>
    </location>
</feature>
<keyword evidence="6" id="KW-1185">Reference proteome</keyword>
<dbReference type="GO" id="GO:0005737">
    <property type="term" value="C:cytoplasm"/>
    <property type="evidence" value="ECO:0007669"/>
    <property type="project" value="TreeGrafter"/>
</dbReference>
<evidence type="ECO:0000259" key="4">
    <source>
        <dbReference type="Pfam" id="PF10189"/>
    </source>
</evidence>
<evidence type="ECO:0000256" key="3">
    <source>
        <dbReference type="SAM" id="MobiDB-lite"/>
    </source>
</evidence>
<reference evidence="5 6" key="1">
    <citation type="submission" date="2015-09" db="EMBL/GenBank/DDBJ databases">
        <title>Draft genome of the parasitic nematode Teladorsagia circumcincta isolate WARC Sus (inbred).</title>
        <authorList>
            <person name="Mitreva M."/>
        </authorList>
    </citation>
    <scope>NUCLEOTIDE SEQUENCE [LARGE SCALE GENOMIC DNA]</scope>
    <source>
        <strain evidence="5 6">S</strain>
    </source>
</reference>
<accession>A0A2G9TPE2</accession>
<dbReference type="PANTHER" id="PTHR13587">
    <property type="entry name" value="INTEGRATOR COMPLEX SUBUNIT 3"/>
    <property type="match status" value="1"/>
</dbReference>
<dbReference type="EMBL" id="KZ356788">
    <property type="protein sequence ID" value="PIO59841.1"/>
    <property type="molecule type" value="Genomic_DNA"/>
</dbReference>
<organism evidence="5 6">
    <name type="scientific">Teladorsagia circumcincta</name>
    <name type="common">Brown stomach worm</name>
    <name type="synonym">Ostertagia circumcincta</name>
    <dbReference type="NCBI Taxonomy" id="45464"/>
    <lineage>
        <taxon>Eukaryota</taxon>
        <taxon>Metazoa</taxon>
        <taxon>Ecdysozoa</taxon>
        <taxon>Nematoda</taxon>
        <taxon>Chromadorea</taxon>
        <taxon>Rhabditida</taxon>
        <taxon>Rhabditina</taxon>
        <taxon>Rhabditomorpha</taxon>
        <taxon>Strongyloidea</taxon>
        <taxon>Trichostrongylidae</taxon>
        <taxon>Teladorsagia</taxon>
    </lineage>
</organism>
<dbReference type="AlphaFoldDB" id="A0A2G9TPE2"/>
<feature type="region of interest" description="Disordered" evidence="3">
    <location>
        <begin position="348"/>
        <end position="370"/>
    </location>
</feature>
<dbReference type="OrthoDB" id="2021145at2759"/>
<gene>
    <name evidence="5" type="ORF">TELCIR_18683</name>
</gene>
<evidence type="ECO:0000313" key="5">
    <source>
        <dbReference type="EMBL" id="PIO59841.1"/>
    </source>
</evidence>
<feature type="compositionally biased region" description="Low complexity" evidence="3">
    <location>
        <begin position="358"/>
        <end position="370"/>
    </location>
</feature>